<protein>
    <recommendedName>
        <fullName evidence="3">NmrA-like domain-containing protein</fullName>
    </recommendedName>
</protein>
<name>A0A1D3JUL1_PSEVE</name>
<dbReference type="InterPro" id="IPR051609">
    <property type="entry name" value="NmrA/Isoflavone_reductase-like"/>
</dbReference>
<evidence type="ECO:0000256" key="1">
    <source>
        <dbReference type="ARBA" id="ARBA00022857"/>
    </source>
</evidence>
<accession>A0A1D3JUL1</accession>
<dbReference type="InterPro" id="IPR008030">
    <property type="entry name" value="NmrA-like"/>
</dbReference>
<organism evidence="4 5">
    <name type="scientific">Pseudomonas veronii 1YdBTEX2</name>
    <dbReference type="NCBI Taxonomy" id="1295141"/>
    <lineage>
        <taxon>Bacteria</taxon>
        <taxon>Pseudomonadati</taxon>
        <taxon>Pseudomonadota</taxon>
        <taxon>Gammaproteobacteria</taxon>
        <taxon>Pseudomonadales</taxon>
        <taxon>Pseudomonadaceae</taxon>
        <taxon>Pseudomonas</taxon>
    </lineage>
</organism>
<feature type="domain" description="NmrA-like" evidence="3">
    <location>
        <begin position="9"/>
        <end position="283"/>
    </location>
</feature>
<dbReference type="CDD" id="cd05259">
    <property type="entry name" value="PCBER_SDR_a"/>
    <property type="match status" value="1"/>
</dbReference>
<evidence type="ECO:0000256" key="2">
    <source>
        <dbReference type="ARBA" id="ARBA00023002"/>
    </source>
</evidence>
<evidence type="ECO:0000313" key="5">
    <source>
        <dbReference type="Proteomes" id="UP000245431"/>
    </source>
</evidence>
<dbReference type="Proteomes" id="UP000245431">
    <property type="component" value="Chromosome PVE_r1"/>
</dbReference>
<sequence length="313" mass="34133">MQAPKPVETDNILVLGAGELGMSVLRELARAVPNKKDAGVRLSVLLRPAAAVIQDASKAHAIEELRGLGVSILQADVINDSVEELAEHFARFDTIISCVGFIAGAGTQLKLTRAVLQARVKRYVPWQFGVDYDVIGKGSAQDLFDEQLEVRELLRAQRTTEWIIVSTGMFTSFLFEPAFGVVDLAKNTVHALGSWDTQVTVTTPEDIGMLTAKIVFAKPRLANQVVFVAGDTLTYAQLADAIDARLNRTVSRIEWSVPKLKSDLDAAPNDQLSKYRAVFAEGKGVAWDKSQTFNAAHGIDLTTTAGWIEQNLK</sequence>
<keyword evidence="2" id="KW-0560">Oxidoreductase</keyword>
<dbReference type="PANTHER" id="PTHR47706">
    <property type="entry name" value="NMRA-LIKE FAMILY PROTEIN"/>
    <property type="match status" value="1"/>
</dbReference>
<dbReference type="PANTHER" id="PTHR47706:SF6">
    <property type="entry name" value="NMRA-LIKE FAMILY PROTEIN (AFU_ORTHOLOGUE AFUA_6G00280)"/>
    <property type="match status" value="1"/>
</dbReference>
<dbReference type="SUPFAM" id="SSF51735">
    <property type="entry name" value="NAD(P)-binding Rossmann-fold domains"/>
    <property type="match status" value="1"/>
</dbReference>
<proteinExistence type="predicted"/>
<dbReference type="RefSeq" id="WP_017845882.1">
    <property type="nucleotide sequence ID" value="NZ_AOUH01000012.1"/>
</dbReference>
<dbReference type="Gene3D" id="3.40.50.720">
    <property type="entry name" value="NAD(P)-binding Rossmann-like Domain"/>
    <property type="match status" value="1"/>
</dbReference>
<evidence type="ECO:0000259" key="3">
    <source>
        <dbReference type="Pfam" id="PF05368"/>
    </source>
</evidence>
<reference evidence="5" key="1">
    <citation type="submission" date="2016-07" db="EMBL/GenBank/DDBJ databases">
        <authorList>
            <person name="Florea S."/>
            <person name="Webb J.S."/>
            <person name="Jaromczyk J."/>
            <person name="Schardl C.L."/>
        </authorList>
    </citation>
    <scope>NUCLEOTIDE SEQUENCE [LARGE SCALE GENOMIC DNA]</scope>
    <source>
        <strain evidence="5">1YdBTEX2</strain>
    </source>
</reference>
<dbReference type="Gene3D" id="3.90.25.10">
    <property type="entry name" value="UDP-galactose 4-epimerase, domain 1"/>
    <property type="match status" value="1"/>
</dbReference>
<dbReference type="InterPro" id="IPR045312">
    <property type="entry name" value="PCBER-like"/>
</dbReference>
<dbReference type="GO" id="GO:0016491">
    <property type="term" value="F:oxidoreductase activity"/>
    <property type="evidence" value="ECO:0007669"/>
    <property type="project" value="UniProtKB-KW"/>
</dbReference>
<gene>
    <name evidence="4" type="ORF">PVE_R1G1858</name>
</gene>
<dbReference type="Pfam" id="PF05368">
    <property type="entry name" value="NmrA"/>
    <property type="match status" value="1"/>
</dbReference>
<dbReference type="EMBL" id="LT599583">
    <property type="protein sequence ID" value="SBW79744.1"/>
    <property type="molecule type" value="Genomic_DNA"/>
</dbReference>
<keyword evidence="1" id="KW-0521">NADP</keyword>
<dbReference type="InterPro" id="IPR036291">
    <property type="entry name" value="NAD(P)-bd_dom_sf"/>
</dbReference>
<evidence type="ECO:0000313" key="4">
    <source>
        <dbReference type="EMBL" id="SBW79744.1"/>
    </source>
</evidence>
<dbReference type="AlphaFoldDB" id="A0A1D3JUL1"/>